<keyword evidence="3" id="KW-1185">Reference proteome</keyword>
<feature type="compositionally biased region" description="Polar residues" evidence="1">
    <location>
        <begin position="100"/>
        <end position="120"/>
    </location>
</feature>
<name>A0A9P0VUY6_ACAOB</name>
<protein>
    <submittedName>
        <fullName evidence="2">Uncharacterized protein</fullName>
    </submittedName>
</protein>
<evidence type="ECO:0000313" key="2">
    <source>
        <dbReference type="EMBL" id="CAH2020810.1"/>
    </source>
</evidence>
<proteinExistence type="predicted"/>
<evidence type="ECO:0000256" key="1">
    <source>
        <dbReference type="SAM" id="MobiDB-lite"/>
    </source>
</evidence>
<organism evidence="2 3">
    <name type="scientific">Acanthoscelides obtectus</name>
    <name type="common">Bean weevil</name>
    <name type="synonym">Bruchus obtectus</name>
    <dbReference type="NCBI Taxonomy" id="200917"/>
    <lineage>
        <taxon>Eukaryota</taxon>
        <taxon>Metazoa</taxon>
        <taxon>Ecdysozoa</taxon>
        <taxon>Arthropoda</taxon>
        <taxon>Hexapoda</taxon>
        <taxon>Insecta</taxon>
        <taxon>Pterygota</taxon>
        <taxon>Neoptera</taxon>
        <taxon>Endopterygota</taxon>
        <taxon>Coleoptera</taxon>
        <taxon>Polyphaga</taxon>
        <taxon>Cucujiformia</taxon>
        <taxon>Chrysomeloidea</taxon>
        <taxon>Chrysomelidae</taxon>
        <taxon>Bruchinae</taxon>
        <taxon>Bruchini</taxon>
        <taxon>Acanthoscelides</taxon>
    </lineage>
</organism>
<feature type="region of interest" description="Disordered" evidence="1">
    <location>
        <begin position="190"/>
        <end position="211"/>
    </location>
</feature>
<dbReference type="EMBL" id="CAKOFQ010011506">
    <property type="protein sequence ID" value="CAH2020810.1"/>
    <property type="molecule type" value="Genomic_DNA"/>
</dbReference>
<feature type="region of interest" description="Disordered" evidence="1">
    <location>
        <begin position="83"/>
        <end position="178"/>
    </location>
</feature>
<comment type="caution">
    <text evidence="2">The sequence shown here is derived from an EMBL/GenBank/DDBJ whole genome shotgun (WGS) entry which is preliminary data.</text>
</comment>
<reference evidence="2" key="1">
    <citation type="submission" date="2022-03" db="EMBL/GenBank/DDBJ databases">
        <authorList>
            <person name="Sayadi A."/>
        </authorList>
    </citation>
    <scope>NUCLEOTIDE SEQUENCE</scope>
</reference>
<accession>A0A9P0VUY6</accession>
<dbReference type="Proteomes" id="UP001152888">
    <property type="component" value="Unassembled WGS sequence"/>
</dbReference>
<dbReference type="AlphaFoldDB" id="A0A9P0VUY6"/>
<evidence type="ECO:0000313" key="3">
    <source>
        <dbReference type="Proteomes" id="UP001152888"/>
    </source>
</evidence>
<sequence>MVNAEELQHQHRYPDVQSEQFNNLTVAVKDLHSLVLQELTKHPTEIARDELLQHLYVHQELFNNLMEVVRSLQLQPQLVLRDHSQGPTENAEDQLLCPVGTTQQPDGSCQRPTSPTSCPPNTYLGPSGSCESAQTGSTTTTGTPAYEYPRTMSPGTVKTASGACEAPPSSPRPAWSTGHPALLLSALVNQSIPPQLQNRHPRPFERPTTPS</sequence>
<gene>
    <name evidence="2" type="ORF">ACAOBT_LOCUS38110</name>
</gene>